<sequence length="238" mass="23319">MKFFSIVVASILSQAAAAPSGAGACPAGEAAPGGPHLTGSPGLVGELSEGNYVVSVAGNTVAFDGTPIETGLEFDIEVSGADFKGILIRVGGARDDQVTSSDLTAPAGACGDVGSVTHSDNSLKSVGTANVALDAAGLLDVDISIVLENTGGASTFYYSAFQINAVGESEPEEPVEEGTAAPTAAEPVEGETEAPAAETTEPPAATPTEDAPVTPPSSNAIALGGAGALLAGIVTLFF</sequence>
<feature type="signal peptide" evidence="2">
    <location>
        <begin position="1"/>
        <end position="17"/>
    </location>
</feature>
<comment type="caution">
    <text evidence="3">The sequence shown here is derived from an EMBL/GenBank/DDBJ whole genome shotgun (WGS) entry which is preliminary data.</text>
</comment>
<dbReference type="OrthoDB" id="56212at2759"/>
<keyword evidence="2" id="KW-0732">Signal</keyword>
<dbReference type="AlphaFoldDB" id="A0A1Z5K5F9"/>
<gene>
    <name evidence="3" type="ORF">FisN_28Lu120</name>
</gene>
<evidence type="ECO:0000313" key="4">
    <source>
        <dbReference type="Proteomes" id="UP000198406"/>
    </source>
</evidence>
<name>A0A1Z5K5F9_FISSO</name>
<feature type="compositionally biased region" description="Low complexity" evidence="1">
    <location>
        <begin position="177"/>
        <end position="212"/>
    </location>
</feature>
<feature type="chain" id="PRO_5011966972" evidence="2">
    <location>
        <begin position="18"/>
        <end position="238"/>
    </location>
</feature>
<keyword evidence="4" id="KW-1185">Reference proteome</keyword>
<evidence type="ECO:0000313" key="3">
    <source>
        <dbReference type="EMBL" id="GAX21392.1"/>
    </source>
</evidence>
<feature type="region of interest" description="Disordered" evidence="1">
    <location>
        <begin position="168"/>
        <end position="218"/>
    </location>
</feature>
<dbReference type="InParanoid" id="A0A1Z5K5F9"/>
<dbReference type="Proteomes" id="UP000198406">
    <property type="component" value="Unassembled WGS sequence"/>
</dbReference>
<reference evidence="3 4" key="1">
    <citation type="journal article" date="2015" name="Plant Cell">
        <title>Oil accumulation by the oleaginous diatom Fistulifera solaris as revealed by the genome and transcriptome.</title>
        <authorList>
            <person name="Tanaka T."/>
            <person name="Maeda Y."/>
            <person name="Veluchamy A."/>
            <person name="Tanaka M."/>
            <person name="Abida H."/>
            <person name="Marechal E."/>
            <person name="Bowler C."/>
            <person name="Muto M."/>
            <person name="Sunaga Y."/>
            <person name="Tanaka M."/>
            <person name="Yoshino T."/>
            <person name="Taniguchi T."/>
            <person name="Fukuda Y."/>
            <person name="Nemoto M."/>
            <person name="Matsumoto M."/>
            <person name="Wong P.S."/>
            <person name="Aburatani S."/>
            <person name="Fujibuchi W."/>
        </authorList>
    </citation>
    <scope>NUCLEOTIDE SEQUENCE [LARGE SCALE GENOMIC DNA]</scope>
    <source>
        <strain evidence="3 4">JPCC DA0580</strain>
    </source>
</reference>
<evidence type="ECO:0000256" key="1">
    <source>
        <dbReference type="SAM" id="MobiDB-lite"/>
    </source>
</evidence>
<accession>A0A1Z5K5F9</accession>
<organism evidence="3 4">
    <name type="scientific">Fistulifera solaris</name>
    <name type="common">Oleaginous diatom</name>
    <dbReference type="NCBI Taxonomy" id="1519565"/>
    <lineage>
        <taxon>Eukaryota</taxon>
        <taxon>Sar</taxon>
        <taxon>Stramenopiles</taxon>
        <taxon>Ochrophyta</taxon>
        <taxon>Bacillariophyta</taxon>
        <taxon>Bacillariophyceae</taxon>
        <taxon>Bacillariophycidae</taxon>
        <taxon>Naviculales</taxon>
        <taxon>Naviculaceae</taxon>
        <taxon>Fistulifera</taxon>
    </lineage>
</organism>
<evidence type="ECO:0000256" key="2">
    <source>
        <dbReference type="SAM" id="SignalP"/>
    </source>
</evidence>
<dbReference type="EMBL" id="BDSP01000166">
    <property type="protein sequence ID" value="GAX21392.1"/>
    <property type="molecule type" value="Genomic_DNA"/>
</dbReference>
<proteinExistence type="predicted"/>
<dbReference type="PROSITE" id="PS51257">
    <property type="entry name" value="PROKAR_LIPOPROTEIN"/>
    <property type="match status" value="1"/>
</dbReference>
<protein>
    <submittedName>
        <fullName evidence="3">Uncharacterized protein</fullName>
    </submittedName>
</protein>